<evidence type="ECO:0000256" key="3">
    <source>
        <dbReference type="ARBA" id="ARBA00022692"/>
    </source>
</evidence>
<evidence type="ECO:0000259" key="9">
    <source>
        <dbReference type="PROSITE" id="PS50002"/>
    </source>
</evidence>
<dbReference type="PROSITE" id="PS50002">
    <property type="entry name" value="SH3"/>
    <property type="match status" value="1"/>
</dbReference>
<dbReference type="PANTHER" id="PTHR15549">
    <property type="entry name" value="PAIRED IMMUNOGLOBULIN-LIKE TYPE 2 RECEPTOR"/>
    <property type="match status" value="1"/>
</dbReference>
<protein>
    <recommendedName>
        <fullName evidence="9">SH3 domain-containing protein</fullName>
    </recommendedName>
</protein>
<evidence type="ECO:0000256" key="6">
    <source>
        <dbReference type="PROSITE-ProRule" id="PRU00192"/>
    </source>
</evidence>
<dbReference type="InterPro" id="IPR051694">
    <property type="entry name" value="Immunoregulatory_rcpt-like"/>
</dbReference>
<dbReference type="EMBL" id="JAVRRJ010000003">
    <property type="protein sequence ID" value="KAK5086740.1"/>
    <property type="molecule type" value="Genomic_DNA"/>
</dbReference>
<feature type="transmembrane region" description="Helical" evidence="8">
    <location>
        <begin position="181"/>
        <end position="202"/>
    </location>
</feature>
<feature type="compositionally biased region" description="Low complexity" evidence="7">
    <location>
        <begin position="514"/>
        <end position="523"/>
    </location>
</feature>
<feature type="compositionally biased region" description="Pro residues" evidence="7">
    <location>
        <begin position="477"/>
        <end position="494"/>
    </location>
</feature>
<keyword evidence="4 8" id="KW-1133">Transmembrane helix</keyword>
<evidence type="ECO:0000256" key="1">
    <source>
        <dbReference type="ARBA" id="ARBA00004167"/>
    </source>
</evidence>
<dbReference type="InterPro" id="IPR001452">
    <property type="entry name" value="SH3_domain"/>
</dbReference>
<comment type="subcellular location">
    <subcellularLocation>
        <location evidence="1">Membrane</location>
        <topology evidence="1">Single-pass membrane protein</topology>
    </subcellularLocation>
</comment>
<evidence type="ECO:0000256" key="8">
    <source>
        <dbReference type="SAM" id="Phobius"/>
    </source>
</evidence>
<evidence type="ECO:0000256" key="2">
    <source>
        <dbReference type="ARBA" id="ARBA00022443"/>
    </source>
</evidence>
<feature type="region of interest" description="Disordered" evidence="7">
    <location>
        <begin position="212"/>
        <end position="238"/>
    </location>
</feature>
<keyword evidence="11" id="KW-1185">Reference proteome</keyword>
<sequence length="629" mass="65281">MTGSYFHIADSHKAFQNKHPILNGMAKRDDTTVIDGTTYLVAYTTQSPTFTGVLGGYTTAGDSNTASAVSSSVAPTSIASTSAAATSLALTSTRQTAAATSQSAASTPASSVAPAETSNIFSQILASSSNAGTGETLTPSASTNRATSSSATLSRATPSSSSDSSTTSSSADSGMSTAGKAGLAVGIIIAVGAVLGLILFLLSKKKRQVKAEQARQDSEKNAAIAAAAGKPAPSAPRLSLRPASSFLPEFMGGNRPKSRLSQNMLGGSTNETKEMREKYLAGGQQAIPMTEKSNPTENPFRDPENPFADPVRSAPAVAPITASEARPLHAPIPMPEPERSLAPAPLTMRESTHDNDTDRIAHVAASAGAIAAARATTHNKESYPEPIEMPIPPVSAGPALQHQRSDSSPAASPPEGNVYRILMDFIPSMDDELELRAGQVIRLLHEYDDGWCLAQKLDRSQQGAVPRTCLAAKPSKPRPAPGQGPRPMGPPGPNGRPMSPAMRGPPSRSMSPAGMGRSMSPGPRGRPPMDRSMSPGPRKMGPSPNGMRSMSPGAYNQPPRPLSPGPRGSKQRSMSPGPYGPSGRPAPMAPNQRRRSNSSSQTAREVRERRMSPPGPSPLNTAAVPGTAI</sequence>
<evidence type="ECO:0000313" key="11">
    <source>
        <dbReference type="Proteomes" id="UP001309876"/>
    </source>
</evidence>
<keyword evidence="3 8" id="KW-0812">Transmembrane</keyword>
<dbReference type="Gene3D" id="2.30.30.40">
    <property type="entry name" value="SH3 Domains"/>
    <property type="match status" value="1"/>
</dbReference>
<dbReference type="SUPFAM" id="SSF50044">
    <property type="entry name" value="SH3-domain"/>
    <property type="match status" value="1"/>
</dbReference>
<comment type="caution">
    <text evidence="10">The sequence shown here is derived from an EMBL/GenBank/DDBJ whole genome shotgun (WGS) entry which is preliminary data.</text>
</comment>
<feature type="domain" description="SH3" evidence="9">
    <location>
        <begin position="414"/>
        <end position="475"/>
    </location>
</feature>
<evidence type="ECO:0000256" key="4">
    <source>
        <dbReference type="ARBA" id="ARBA00022989"/>
    </source>
</evidence>
<keyword evidence="2 6" id="KW-0728">SH3 domain</keyword>
<feature type="region of interest" description="Disordered" evidence="7">
    <location>
        <begin position="130"/>
        <end position="176"/>
    </location>
</feature>
<dbReference type="PANTHER" id="PTHR15549:SF26">
    <property type="entry name" value="AXIAL BUDDING PATTERN PROTEIN 2-RELATED"/>
    <property type="match status" value="1"/>
</dbReference>
<feature type="region of interest" description="Disordered" evidence="7">
    <location>
        <begin position="375"/>
        <end position="415"/>
    </location>
</feature>
<reference evidence="10 11" key="1">
    <citation type="submission" date="2023-08" db="EMBL/GenBank/DDBJ databases">
        <title>Black Yeasts Isolated from many extreme environments.</title>
        <authorList>
            <person name="Coleine C."/>
            <person name="Stajich J.E."/>
            <person name="Selbmann L."/>
        </authorList>
    </citation>
    <scope>NUCLEOTIDE SEQUENCE [LARGE SCALE GENOMIC DNA]</scope>
    <source>
        <strain evidence="10 11">CCFEE 5910</strain>
    </source>
</reference>
<keyword evidence="5 8" id="KW-0472">Membrane</keyword>
<dbReference type="AlphaFoldDB" id="A0AAN7Y7B6"/>
<feature type="region of interest" description="Disordered" evidence="7">
    <location>
        <begin position="458"/>
        <end position="629"/>
    </location>
</feature>
<dbReference type="SMART" id="SM00326">
    <property type="entry name" value="SH3"/>
    <property type="match status" value="1"/>
</dbReference>
<dbReference type="Pfam" id="PF14604">
    <property type="entry name" value="SH3_9"/>
    <property type="match status" value="1"/>
</dbReference>
<organism evidence="10 11">
    <name type="scientific">Lithohypha guttulata</name>
    <dbReference type="NCBI Taxonomy" id="1690604"/>
    <lineage>
        <taxon>Eukaryota</taxon>
        <taxon>Fungi</taxon>
        <taxon>Dikarya</taxon>
        <taxon>Ascomycota</taxon>
        <taxon>Pezizomycotina</taxon>
        <taxon>Eurotiomycetes</taxon>
        <taxon>Chaetothyriomycetidae</taxon>
        <taxon>Chaetothyriales</taxon>
        <taxon>Trichomeriaceae</taxon>
        <taxon>Lithohypha</taxon>
    </lineage>
</organism>
<dbReference type="Proteomes" id="UP001309876">
    <property type="component" value="Unassembled WGS sequence"/>
</dbReference>
<dbReference type="InterPro" id="IPR036028">
    <property type="entry name" value="SH3-like_dom_sf"/>
</dbReference>
<dbReference type="GO" id="GO:0016020">
    <property type="term" value="C:membrane"/>
    <property type="evidence" value="ECO:0007669"/>
    <property type="project" value="UniProtKB-SubCell"/>
</dbReference>
<evidence type="ECO:0000313" key="10">
    <source>
        <dbReference type="EMBL" id="KAK5086740.1"/>
    </source>
</evidence>
<gene>
    <name evidence="10" type="ORF">LTR05_003908</name>
</gene>
<accession>A0AAN7Y7B6</accession>
<feature type="compositionally biased region" description="Low complexity" evidence="7">
    <location>
        <begin position="222"/>
        <end position="236"/>
    </location>
</feature>
<evidence type="ECO:0000256" key="7">
    <source>
        <dbReference type="SAM" id="MobiDB-lite"/>
    </source>
</evidence>
<evidence type="ECO:0000256" key="5">
    <source>
        <dbReference type="ARBA" id="ARBA00023136"/>
    </source>
</evidence>
<proteinExistence type="predicted"/>
<feature type="compositionally biased region" description="Low complexity" evidence="7">
    <location>
        <begin position="138"/>
        <end position="176"/>
    </location>
</feature>
<name>A0AAN7Y7B6_9EURO</name>
<dbReference type="GO" id="GO:0071944">
    <property type="term" value="C:cell periphery"/>
    <property type="evidence" value="ECO:0007669"/>
    <property type="project" value="UniProtKB-ARBA"/>
</dbReference>